<dbReference type="PANTHER" id="PTHR48061:SF12">
    <property type="entry name" value="DISEASE RESISTANCE LIKE PROTEIN"/>
    <property type="match status" value="1"/>
</dbReference>
<dbReference type="Pfam" id="PF08263">
    <property type="entry name" value="LRRNT_2"/>
    <property type="match status" value="1"/>
</dbReference>
<evidence type="ECO:0000256" key="2">
    <source>
        <dbReference type="ARBA" id="ARBA00009592"/>
    </source>
</evidence>
<evidence type="ECO:0000256" key="13">
    <source>
        <dbReference type="SAM" id="SignalP"/>
    </source>
</evidence>
<dbReference type="EMBL" id="PDCK01000041">
    <property type="protein sequence ID" value="PRQ45740.1"/>
    <property type="molecule type" value="Genomic_DNA"/>
</dbReference>
<feature type="transmembrane region" description="Helical" evidence="12">
    <location>
        <begin position="938"/>
        <end position="958"/>
    </location>
</feature>
<evidence type="ECO:0000313" key="15">
    <source>
        <dbReference type="EMBL" id="PRQ45740.1"/>
    </source>
</evidence>
<keyword evidence="16" id="KW-1185">Reference proteome</keyword>
<comment type="similarity">
    <text evidence="2">Belongs to the RLP family.</text>
</comment>
<proteinExistence type="inferred from homology"/>
<dbReference type="Pfam" id="PF13855">
    <property type="entry name" value="LRR_8"/>
    <property type="match status" value="1"/>
</dbReference>
<dbReference type="InterPro" id="IPR003591">
    <property type="entry name" value="Leu-rich_rpt_typical-subtyp"/>
</dbReference>
<accession>A0A2P6RH28</accession>
<feature type="chain" id="PRO_5015190812" evidence="13">
    <location>
        <begin position="34"/>
        <end position="985"/>
    </location>
</feature>
<dbReference type="PANTHER" id="PTHR48061">
    <property type="entry name" value="LEUCINE-RICH REPEAT RECEPTOR PROTEIN KINASE EMS1-LIKE-RELATED"/>
    <property type="match status" value="1"/>
</dbReference>
<keyword evidence="8 12" id="KW-1133">Transmembrane helix</keyword>
<organism evidence="15 16">
    <name type="scientific">Rosa chinensis</name>
    <name type="common">China rose</name>
    <dbReference type="NCBI Taxonomy" id="74649"/>
    <lineage>
        <taxon>Eukaryota</taxon>
        <taxon>Viridiplantae</taxon>
        <taxon>Streptophyta</taxon>
        <taxon>Embryophyta</taxon>
        <taxon>Tracheophyta</taxon>
        <taxon>Spermatophyta</taxon>
        <taxon>Magnoliopsida</taxon>
        <taxon>eudicotyledons</taxon>
        <taxon>Gunneridae</taxon>
        <taxon>Pentapetalae</taxon>
        <taxon>rosids</taxon>
        <taxon>fabids</taxon>
        <taxon>Rosales</taxon>
        <taxon>Rosaceae</taxon>
        <taxon>Rosoideae</taxon>
        <taxon>Rosoideae incertae sedis</taxon>
        <taxon>Rosa</taxon>
    </lineage>
</organism>
<sequence>MGFLSRQCLSNVGLLSKILVLLLFCVFVASSLSSRQQKPSTCHDEESTALLQFKQSFVINISDFGFDGSYPKVSSWKAAEGDQNINCCSWDGVECDEETGHVIGLDVSSSCLYGSINSSSSLFHLVHLRRLNLAENNFNYSQIPTTIRNLPRLRYLNLSSSRFSGQVPSEISQLSKLSSLDLSGNLDTLSNEGLLKLKASNLANLVQNLTSLEKLHLTNINISSTIPDSLANLSFLSSLALRNCDLYGEFPIRIFKLQYLAFLSVRFNQELSGYLPDFNGSSPLTSLILRETNFSRNLPSSIGNLEELTQLDLRECKFSGPIPASLANLTQLSYLSLGMNDFVGGSLSWLGKQTKLTLLNLDSSNLSGFILSSLGNLTQLTHLSLKDNQLSGPIPSLLGNLSRLTDIGLDINSLNSSIPESLFNLMDLVELTLAANYLHGKLDICKLQSSIAMLQLGENKLEVSQCNITNTTLLPKFKFLGLSYCNIKEFPDFLRHQQSLTWLDLFANKLHGQIPKWMWNTSTQSLKLLDLRDNFLSRFGHPNVVLPWVNLQVLVVSDNLLDGSPPIPPQNIIHYQLHGNKLTGKLSPLMCNISTFEYFDLSNNMLSGTIPPCLGNFSDDLQVLNLRNNSFHGILPQTYSKTSSMEMLDVSYNQLHGKIPSSLVNCVMLESLVLSVNKFSDVFPFWLGSLPKLKLLAMHHNEFYGVIENTKENLHFPELRILDLSYNHFSGEFPSKYIFSGNAMRGIVLSQPTYMMASSVLNIPRAPTFEYNFEVTISNKGVERYYSRIQDDLAVIDISSNNFQGKIPEFIGNLKGIRFLNISNNIFNGSIPSFLENLTLLEALDLSQNQLSGEIPQQLAQLTYLANFNVSYNNLTGSVPQGPQFHTFDSTSFEGNPGLCGGPLPKKCGNSNAPAQLPPSSSIEEAVSGFAFEFDLKFVLAGFGSGLLVGVVLADVAITRRRELFLEIVGMLIRLMKRIKRQRRY</sequence>
<dbReference type="InterPro" id="IPR013210">
    <property type="entry name" value="LRR_N_plant-typ"/>
</dbReference>
<evidence type="ECO:0000256" key="12">
    <source>
        <dbReference type="SAM" id="Phobius"/>
    </source>
</evidence>
<dbReference type="InterPro" id="IPR001611">
    <property type="entry name" value="Leu-rich_rpt"/>
</dbReference>
<keyword evidence="5 12" id="KW-0812">Transmembrane</keyword>
<dbReference type="InterPro" id="IPR032675">
    <property type="entry name" value="LRR_dom_sf"/>
</dbReference>
<evidence type="ECO:0000256" key="11">
    <source>
        <dbReference type="ARBA" id="ARBA00023180"/>
    </source>
</evidence>
<keyword evidence="7" id="KW-0677">Repeat</keyword>
<evidence type="ECO:0000256" key="10">
    <source>
        <dbReference type="ARBA" id="ARBA00023170"/>
    </source>
</evidence>
<dbReference type="FunFam" id="3.80.10.10:FF:000111">
    <property type="entry name" value="LRR receptor-like serine/threonine-protein kinase ERECTA"/>
    <property type="match status" value="1"/>
</dbReference>
<keyword evidence="11" id="KW-0325">Glycoprotein</keyword>
<keyword evidence="4" id="KW-0433">Leucine-rich repeat</keyword>
<evidence type="ECO:0000256" key="9">
    <source>
        <dbReference type="ARBA" id="ARBA00023136"/>
    </source>
</evidence>
<dbReference type="OrthoDB" id="1910043at2759"/>
<evidence type="ECO:0000256" key="4">
    <source>
        <dbReference type="ARBA" id="ARBA00022614"/>
    </source>
</evidence>
<evidence type="ECO:0000256" key="7">
    <source>
        <dbReference type="ARBA" id="ARBA00022737"/>
    </source>
</evidence>
<dbReference type="Gramene" id="PRQ45740">
    <property type="protein sequence ID" value="PRQ45740"/>
    <property type="gene ID" value="RchiOBHm_Chr3g0494931"/>
</dbReference>
<keyword evidence="6 13" id="KW-0732">Signal</keyword>
<dbReference type="InterPro" id="IPR046956">
    <property type="entry name" value="RLP23-like"/>
</dbReference>
<dbReference type="SUPFAM" id="SSF52058">
    <property type="entry name" value="L domain-like"/>
    <property type="match status" value="3"/>
</dbReference>
<gene>
    <name evidence="15" type="ORF">RchiOBHm_Chr3g0494931</name>
</gene>
<dbReference type="OMA" id="YVITITH"/>
<dbReference type="AlphaFoldDB" id="A0A2P6RH28"/>
<dbReference type="FunFam" id="3.80.10.10:FF:000383">
    <property type="entry name" value="Leucine-rich repeat receptor protein kinase EMS1"/>
    <property type="match status" value="1"/>
</dbReference>
<dbReference type="Pfam" id="PF00560">
    <property type="entry name" value="LRR_1"/>
    <property type="match status" value="8"/>
</dbReference>
<comment type="caution">
    <text evidence="15">The sequence shown here is derived from an EMBL/GenBank/DDBJ whole genome shotgun (WGS) entry which is preliminary data.</text>
</comment>
<name>A0A2P6RH28_ROSCH</name>
<evidence type="ECO:0000259" key="14">
    <source>
        <dbReference type="Pfam" id="PF08263"/>
    </source>
</evidence>
<evidence type="ECO:0000256" key="1">
    <source>
        <dbReference type="ARBA" id="ARBA00004251"/>
    </source>
</evidence>
<evidence type="ECO:0000313" key="16">
    <source>
        <dbReference type="Proteomes" id="UP000238479"/>
    </source>
</evidence>
<reference evidence="15 16" key="1">
    <citation type="journal article" date="2018" name="Nat. Genet.">
        <title>The Rosa genome provides new insights in the design of modern roses.</title>
        <authorList>
            <person name="Bendahmane M."/>
        </authorList>
    </citation>
    <scope>NUCLEOTIDE SEQUENCE [LARGE SCALE GENOMIC DNA]</scope>
    <source>
        <strain evidence="16">cv. Old Blush</strain>
    </source>
</reference>
<dbReference type="GO" id="GO:0005886">
    <property type="term" value="C:plasma membrane"/>
    <property type="evidence" value="ECO:0007669"/>
    <property type="project" value="UniProtKB-SubCell"/>
</dbReference>
<dbReference type="SMART" id="SM00369">
    <property type="entry name" value="LRR_TYP"/>
    <property type="match status" value="8"/>
</dbReference>
<comment type="subcellular location">
    <subcellularLocation>
        <location evidence="1">Cell membrane</location>
        <topology evidence="1">Single-pass type I membrane protein</topology>
    </subcellularLocation>
</comment>
<keyword evidence="10" id="KW-0675">Receptor</keyword>
<feature type="domain" description="Leucine-rich repeat-containing N-terminal plant-type" evidence="14">
    <location>
        <begin position="43"/>
        <end position="96"/>
    </location>
</feature>
<protein>
    <submittedName>
        <fullName evidence="15">Putative leucine-rich repeat-containing, plant-type, leucine-rich repeat domain, L</fullName>
    </submittedName>
</protein>
<dbReference type="Proteomes" id="UP000238479">
    <property type="component" value="Chromosome 3"/>
</dbReference>
<dbReference type="Gene3D" id="3.80.10.10">
    <property type="entry name" value="Ribonuclease Inhibitor"/>
    <property type="match status" value="5"/>
</dbReference>
<feature type="signal peptide" evidence="13">
    <location>
        <begin position="1"/>
        <end position="33"/>
    </location>
</feature>
<evidence type="ECO:0000256" key="5">
    <source>
        <dbReference type="ARBA" id="ARBA00022692"/>
    </source>
</evidence>
<keyword evidence="3" id="KW-1003">Cell membrane</keyword>
<dbReference type="FunFam" id="3.80.10.10:FF:000095">
    <property type="entry name" value="LRR receptor-like serine/threonine-protein kinase GSO1"/>
    <property type="match status" value="1"/>
</dbReference>
<evidence type="ECO:0000256" key="8">
    <source>
        <dbReference type="ARBA" id="ARBA00022989"/>
    </source>
</evidence>
<evidence type="ECO:0000256" key="3">
    <source>
        <dbReference type="ARBA" id="ARBA00022475"/>
    </source>
</evidence>
<keyword evidence="9 12" id="KW-0472">Membrane</keyword>
<evidence type="ECO:0000256" key="6">
    <source>
        <dbReference type="ARBA" id="ARBA00022729"/>
    </source>
</evidence>